<dbReference type="OrthoDB" id="8421922at2"/>
<dbReference type="Gene3D" id="3.40.50.1820">
    <property type="entry name" value="alpha/beta hydrolase"/>
    <property type="match status" value="1"/>
</dbReference>
<dbReference type="AlphaFoldDB" id="A0A921TDY3"/>
<organism evidence="1 2">
    <name type="scientific">Profundibacterium mesophilum KAUST100406-0324</name>
    <dbReference type="NCBI Taxonomy" id="1037889"/>
    <lineage>
        <taxon>Bacteria</taxon>
        <taxon>Pseudomonadati</taxon>
        <taxon>Pseudomonadota</taxon>
        <taxon>Alphaproteobacteria</taxon>
        <taxon>Rhodobacterales</taxon>
        <taxon>Roseobacteraceae</taxon>
        <taxon>Profundibacterium</taxon>
    </lineage>
</organism>
<dbReference type="Proteomes" id="UP000698242">
    <property type="component" value="Unassembled WGS sequence"/>
</dbReference>
<evidence type="ECO:0000313" key="2">
    <source>
        <dbReference type="Proteomes" id="UP000698242"/>
    </source>
</evidence>
<gene>
    <name evidence="1" type="ORF">PMES_00340</name>
</gene>
<accession>A0A921TDY3</accession>
<name>A0A921TDY3_9RHOB</name>
<dbReference type="InterPro" id="IPR029058">
    <property type="entry name" value="AB_hydrolase_fold"/>
</dbReference>
<keyword evidence="2" id="KW-1185">Reference proteome</keyword>
<evidence type="ECO:0008006" key="3">
    <source>
        <dbReference type="Google" id="ProtNLM"/>
    </source>
</evidence>
<protein>
    <recommendedName>
        <fullName evidence="3">Alpha/beta hydrolase</fullName>
    </recommendedName>
</protein>
<dbReference type="RefSeq" id="WP_159963805.1">
    <property type="nucleotide sequence ID" value="NZ_APKE01000005.1"/>
</dbReference>
<dbReference type="SUPFAM" id="SSF53474">
    <property type="entry name" value="alpha/beta-Hydrolases"/>
    <property type="match status" value="1"/>
</dbReference>
<comment type="caution">
    <text evidence="1">The sequence shown here is derived from an EMBL/GenBank/DDBJ whole genome shotgun (WGS) entry which is preliminary data.</text>
</comment>
<sequence>MSDAEQRSITIEDLSRQLVTTPNKTRRQIYTIRSEGIDIPVRVIDVPGTGAADAPLVFVFHGGFNRAQPYPFFYGSRFVGRPDTAPRTVIALCDPTLALSDSLRFGWFAGAEGVDVPGAVRTLLAAFVAQIAPSRVIVTGGSIGAHAVLTHARELPGSMVVLANPLPRIDDYHQPSVREYFNLCWPGHPARAADVPQVVNDASLAYSDMTLHNEFVILLNATDPHIYRQAAPMLANLGGRTAEPERILPVSYFFPEHAGHAFPPDELTAWVDAAVMAPEPTARMAALTREKLRAGEARPARAKATRDDPLDIELAAQLVRATQEART</sequence>
<evidence type="ECO:0000313" key="1">
    <source>
        <dbReference type="EMBL" id="KAF0677293.1"/>
    </source>
</evidence>
<reference evidence="1" key="1">
    <citation type="submission" date="2013-03" db="EMBL/GenBank/DDBJ databases">
        <title>Genome Sequence of the Profundibacterium mesophilum strain KAUST100406-0324T from Red Sea, a novel genus in the family Rhodobacteraceae.</title>
        <authorList>
            <person name="Essack M."/>
            <person name="Alam I."/>
            <person name="Lafi F."/>
            <person name="Alawi W."/>
            <person name="Kamanu F."/>
            <person name="Al-Suwailem A."/>
            <person name="Lee O.O."/>
            <person name="Xu Y."/>
            <person name="Bajic V."/>
            <person name="Qian P.-Y."/>
            <person name="Archer J."/>
        </authorList>
    </citation>
    <scope>NUCLEOTIDE SEQUENCE</scope>
    <source>
        <strain evidence="1">KAUST100406-0324</strain>
    </source>
</reference>
<proteinExistence type="predicted"/>
<dbReference type="EMBL" id="APKE01000005">
    <property type="protein sequence ID" value="KAF0677293.1"/>
    <property type="molecule type" value="Genomic_DNA"/>
</dbReference>